<evidence type="ECO:0000313" key="4">
    <source>
        <dbReference type="EMBL" id="SUQ27061.1"/>
    </source>
</evidence>
<reference evidence="3" key="2">
    <citation type="submission" date="2018-01" db="EMBL/GenBank/DDBJ databases">
        <title>FDA dAtabase for Regulatory Grade micrObial Sequences (FDA-ARGOS): Supporting development and validation of Infectious Disease Dx tests.</title>
        <authorList>
            <person name="Hoffmann M."/>
            <person name="Allard M."/>
            <person name="Evans P."/>
            <person name="Brown E."/>
            <person name="Tallon L."/>
            <person name="Sadzewicz L."/>
            <person name="Sengamalay N."/>
            <person name="Ott S."/>
            <person name="Godinez A."/>
            <person name="Nagaraj S."/>
            <person name="Vyas G."/>
            <person name="Aluvathingal J."/>
            <person name="Nadendla S."/>
            <person name="Geyer C."/>
            <person name="Sichtig H."/>
        </authorList>
    </citation>
    <scope>NUCLEOTIDE SEQUENCE</scope>
    <source>
        <strain evidence="3">ATCC 33809</strain>
    </source>
</reference>
<evidence type="ECO:0000313" key="3">
    <source>
        <dbReference type="EMBL" id="AMF92235.1"/>
    </source>
</evidence>
<proteinExistence type="inferred from homology"/>
<dbReference type="EMBL" id="UHIP01000002">
    <property type="protein sequence ID" value="SUQ27061.1"/>
    <property type="molecule type" value="Genomic_DNA"/>
</dbReference>
<dbReference type="EMBL" id="CP014034">
    <property type="protein sequence ID" value="AMF92235.1"/>
    <property type="molecule type" value="Genomic_DNA"/>
</dbReference>
<dbReference type="RefSeq" id="WP_061055432.1">
    <property type="nucleotide sequence ID" value="NZ_CABLBX010000004.1"/>
</dbReference>
<evidence type="ECO:0000256" key="1">
    <source>
        <dbReference type="ARBA" id="ARBA00007689"/>
    </source>
</evidence>
<evidence type="ECO:0000259" key="2">
    <source>
        <dbReference type="Pfam" id="PF03795"/>
    </source>
</evidence>
<protein>
    <submittedName>
        <fullName evidence="3">GTP cyclohydrolase</fullName>
    </submittedName>
    <submittedName>
        <fullName evidence="4">YciI-like protein</fullName>
    </submittedName>
</protein>
<dbReference type="Proteomes" id="UP000254626">
    <property type="component" value="Unassembled WGS sequence"/>
</dbReference>
<dbReference type="InterPro" id="IPR005545">
    <property type="entry name" value="YCII"/>
</dbReference>
<evidence type="ECO:0000313" key="6">
    <source>
        <dbReference type="Proteomes" id="UP000254626"/>
    </source>
</evidence>
<dbReference type="Proteomes" id="UP000057088">
    <property type="component" value="Chromosome 1"/>
</dbReference>
<name>A0AAX2LXQ1_VIBFL</name>
<dbReference type="GeneID" id="29384181"/>
<dbReference type="InterPro" id="IPR011008">
    <property type="entry name" value="Dimeric_a/b-barrel"/>
</dbReference>
<comment type="similarity">
    <text evidence="1">Belongs to the YciI family.</text>
</comment>
<evidence type="ECO:0000313" key="5">
    <source>
        <dbReference type="Proteomes" id="UP000057088"/>
    </source>
</evidence>
<feature type="domain" description="YCII-related" evidence="2">
    <location>
        <begin position="1"/>
        <end position="81"/>
    </location>
</feature>
<keyword evidence="5" id="KW-1185">Reference proteome</keyword>
<gene>
    <name evidence="3" type="ORF">AL536_01765</name>
    <name evidence="4" type="ORF">NCTC11327_03929</name>
</gene>
<dbReference type="AlphaFoldDB" id="A0AAX2LXQ1"/>
<dbReference type="SUPFAM" id="SSF54909">
    <property type="entry name" value="Dimeric alpha+beta barrel"/>
    <property type="match status" value="1"/>
</dbReference>
<dbReference type="PANTHER" id="PTHR37828:SF1">
    <property type="entry name" value="YCII-RELATED DOMAIN-CONTAINING PROTEIN"/>
    <property type="match status" value="1"/>
</dbReference>
<sequence>MFVVSLTYLVDLADVEPHLADHIDYLDRYYASGHFLVSGRKEPRTGGVILAQAESRADLDAVLAQDPFFVHGLAAYDVTEFVASKTAPQLAWLRTT</sequence>
<reference evidence="5" key="1">
    <citation type="submission" date="2015-12" db="EMBL/GenBank/DDBJ databases">
        <title>FDA dAtabase for Regulatory Grade micrObial Sequences (FDA-ARGOS): Supporting development and validation of Infectious Disease Dx tests.</title>
        <authorList>
            <person name="Hoffmann M."/>
            <person name="Allard M."/>
            <person name="Evans P."/>
            <person name="Brown E."/>
            <person name="Tallon L.J."/>
            <person name="Sadzewicz L."/>
            <person name="Sengamalay N."/>
            <person name="Ott S."/>
            <person name="Godinez A."/>
            <person name="Nagaraj S."/>
            <person name="Vyas G."/>
            <person name="Aluvathingal J."/>
            <person name="Nadendla S."/>
            <person name="Geyer C."/>
            <person name="Sichtig H."/>
        </authorList>
    </citation>
    <scope>NUCLEOTIDE SEQUENCE [LARGE SCALE GENOMIC DNA]</scope>
    <source>
        <strain evidence="5">ATCC 33809</strain>
    </source>
</reference>
<organism evidence="4 6">
    <name type="scientific">Vibrio fluvialis</name>
    <dbReference type="NCBI Taxonomy" id="676"/>
    <lineage>
        <taxon>Bacteria</taxon>
        <taxon>Pseudomonadati</taxon>
        <taxon>Pseudomonadota</taxon>
        <taxon>Gammaproteobacteria</taxon>
        <taxon>Vibrionales</taxon>
        <taxon>Vibrionaceae</taxon>
        <taxon>Vibrio</taxon>
    </lineage>
</organism>
<dbReference type="Pfam" id="PF03795">
    <property type="entry name" value="YCII"/>
    <property type="match status" value="1"/>
</dbReference>
<reference evidence="4 6" key="3">
    <citation type="submission" date="2018-06" db="EMBL/GenBank/DDBJ databases">
        <authorList>
            <consortium name="Pathogen Informatics"/>
            <person name="Doyle S."/>
        </authorList>
    </citation>
    <scope>NUCLEOTIDE SEQUENCE [LARGE SCALE GENOMIC DNA]</scope>
    <source>
        <strain evidence="4 6">NCTC11327</strain>
    </source>
</reference>
<dbReference type="KEGG" id="vfl:AL536_01765"/>
<dbReference type="Gene3D" id="3.30.70.1060">
    <property type="entry name" value="Dimeric alpha+beta barrel"/>
    <property type="match status" value="1"/>
</dbReference>
<dbReference type="PANTHER" id="PTHR37828">
    <property type="entry name" value="GSR2449 PROTEIN"/>
    <property type="match status" value="1"/>
</dbReference>
<accession>A0AAX2LXQ1</accession>